<organism evidence="3 4">
    <name type="scientific">Actinacidiphila yanglinensis</name>
    <dbReference type="NCBI Taxonomy" id="310779"/>
    <lineage>
        <taxon>Bacteria</taxon>
        <taxon>Bacillati</taxon>
        <taxon>Actinomycetota</taxon>
        <taxon>Actinomycetes</taxon>
        <taxon>Kitasatosporales</taxon>
        <taxon>Streptomycetaceae</taxon>
        <taxon>Actinacidiphila</taxon>
    </lineage>
</organism>
<evidence type="ECO:0000313" key="4">
    <source>
        <dbReference type="Proteomes" id="UP000236754"/>
    </source>
</evidence>
<dbReference type="AlphaFoldDB" id="A0A1H6AF99"/>
<keyword evidence="2" id="KW-0732">Signal</keyword>
<dbReference type="RefSeq" id="WP_103886162.1">
    <property type="nucleotide sequence ID" value="NZ_FNVU01000005.1"/>
</dbReference>
<feature type="compositionally biased region" description="Low complexity" evidence="1">
    <location>
        <begin position="33"/>
        <end position="62"/>
    </location>
</feature>
<evidence type="ECO:0008006" key="5">
    <source>
        <dbReference type="Google" id="ProtNLM"/>
    </source>
</evidence>
<evidence type="ECO:0000313" key="3">
    <source>
        <dbReference type="EMBL" id="SEG47429.1"/>
    </source>
</evidence>
<feature type="signal peptide" evidence="2">
    <location>
        <begin position="1"/>
        <end position="33"/>
    </location>
</feature>
<gene>
    <name evidence="3" type="ORF">SAMN05216223_105376</name>
</gene>
<dbReference type="Proteomes" id="UP000236754">
    <property type="component" value="Unassembled WGS sequence"/>
</dbReference>
<feature type="region of interest" description="Disordered" evidence="1">
    <location>
        <begin position="33"/>
        <end position="65"/>
    </location>
</feature>
<protein>
    <recommendedName>
        <fullName evidence="5">Tat (Twin-arginine translocation) pathway signal sequence</fullName>
    </recommendedName>
</protein>
<evidence type="ECO:0000256" key="2">
    <source>
        <dbReference type="SAM" id="SignalP"/>
    </source>
</evidence>
<reference evidence="3 4" key="1">
    <citation type="submission" date="2016-10" db="EMBL/GenBank/DDBJ databases">
        <authorList>
            <person name="de Groot N.N."/>
        </authorList>
    </citation>
    <scope>NUCLEOTIDE SEQUENCE [LARGE SCALE GENOMIC DNA]</scope>
    <source>
        <strain evidence="3 4">CGMCC 4.2023</strain>
    </source>
</reference>
<evidence type="ECO:0000256" key="1">
    <source>
        <dbReference type="SAM" id="MobiDB-lite"/>
    </source>
</evidence>
<accession>A0A1H6AF99</accession>
<dbReference type="PROSITE" id="PS51318">
    <property type="entry name" value="TAT"/>
    <property type="match status" value="1"/>
</dbReference>
<dbReference type="InterPro" id="IPR006311">
    <property type="entry name" value="TAT_signal"/>
</dbReference>
<dbReference type="EMBL" id="FNVU01000005">
    <property type="protein sequence ID" value="SEG47429.1"/>
    <property type="molecule type" value="Genomic_DNA"/>
</dbReference>
<feature type="chain" id="PRO_5009292642" description="Tat (Twin-arginine translocation) pathway signal sequence" evidence="2">
    <location>
        <begin position="34"/>
        <end position="137"/>
    </location>
</feature>
<keyword evidence="4" id="KW-1185">Reference proteome</keyword>
<proteinExistence type="predicted"/>
<dbReference type="OrthoDB" id="4336337at2"/>
<name>A0A1H6AF99_9ACTN</name>
<sequence length="137" mass="13574">MSGISRRSVLGYTGTAAAGTILATAATAQSAQAAQPGETASASAPHTAPATAHAQQAGASTADFPFGTTFTGNVSPTLPGGEDNSNLSITFTVQCTEAPAAYDVTPLEIANALSAYAQSRGWPAITFYGAPAPVALN</sequence>